<dbReference type="InterPro" id="IPR013783">
    <property type="entry name" value="Ig-like_fold"/>
</dbReference>
<dbReference type="Proteomes" id="UP000002595">
    <property type="component" value="Chromosome"/>
</dbReference>
<dbReference type="Gene3D" id="2.60.40.10">
    <property type="entry name" value="Immunoglobulins"/>
    <property type="match status" value="1"/>
</dbReference>
<dbReference type="AlphaFoldDB" id="A1RQH6"/>
<evidence type="ECO:0000256" key="1">
    <source>
        <dbReference type="SAM" id="Phobius"/>
    </source>
</evidence>
<dbReference type="EMBL" id="CP000504">
    <property type="protein sequence ID" value="ABL87208.1"/>
    <property type="molecule type" value="Genomic_DNA"/>
</dbReference>
<gene>
    <name evidence="2" type="ordered locus">Pisl_0024</name>
</gene>
<proteinExistence type="predicted"/>
<keyword evidence="1" id="KW-1133">Transmembrane helix</keyword>
<feature type="transmembrane region" description="Helical" evidence="1">
    <location>
        <begin position="667"/>
        <end position="686"/>
    </location>
</feature>
<evidence type="ECO:0000313" key="3">
    <source>
        <dbReference type="Proteomes" id="UP000002595"/>
    </source>
</evidence>
<keyword evidence="1" id="KW-0472">Membrane</keyword>
<sequence length="693" mass="72637">MDKRVFLAAALALIAYGQTTVASPTVDYLWLGARWTQLPKFPGDVGVLSLSFYLSAQYVDVSVSLTPRCPYLAPLETVSLPSAGPGVVTIALRASASALNVTCPVNVAIRATYKTVGSSLTTGIEKLEYAEVYIPPYPTANVTAAGVTYLGLPSQINLTISSPYALVGVLTIQGQGARVVSPTGPVAISGRQAVVSVVVAADSPSASLQATIQTRDWLGNPVVLAYAVPLSVTPPPPPLLYITPTVLYANRYNRVNLTVVLPTPADGQAVITASGAVMPQSSVSIPIRGGRGSASLDVYPVSSVVTFTAQVMYQIAGVSKIDQVLASAAVQQPAGGASRLDVRPTRLIAGVANNVTLYVSAPGPFNATVSMSNAAVDKPMPYTFGGVDKAAANLVVMPLSNQPVVIAVIIYHRQGTDQYMVSLPVPSSSIFTVVPSPSLVKSGGNRTVVVTIINSGDVVVQKAVVTISPATSALLAPTYTFQIGRLAPLESAQLPISFIVPATYSGAIAFTYNIIYTTELGTAGTAQGNFYLQALQTPVVNITSISVVPQIVEPRRTFYISITVVNKGFAPVTNLQVEAKPPRGIRPITAPIYFAGQLDPQQTATIPLSFNATAPGNYDIQLLLSYTDQYGNLYTMPYIVTVSVTNSTKRPPPTRESLQQETAAPPAAYVIAIATAVATAGGYLYIKRRKASG</sequence>
<dbReference type="STRING" id="384616.Pisl_0024"/>
<dbReference type="HOGENOM" id="CLU_392151_0_0_2"/>
<organism evidence="2 3">
    <name type="scientific">Pyrobaculum islandicum (strain DSM 4184 / JCM 9189 / GEO3)</name>
    <dbReference type="NCBI Taxonomy" id="384616"/>
    <lineage>
        <taxon>Archaea</taxon>
        <taxon>Thermoproteota</taxon>
        <taxon>Thermoprotei</taxon>
        <taxon>Thermoproteales</taxon>
        <taxon>Thermoproteaceae</taxon>
        <taxon>Pyrobaculum</taxon>
    </lineage>
</organism>
<keyword evidence="1" id="KW-0812">Transmembrane</keyword>
<dbReference type="KEGG" id="pis:Pisl_0024"/>
<dbReference type="OrthoDB" id="28532at2157"/>
<dbReference type="GeneID" id="4618095"/>
<accession>A1RQH6</accession>
<dbReference type="RefSeq" id="WP_011761785.1">
    <property type="nucleotide sequence ID" value="NC_008701.1"/>
</dbReference>
<protein>
    <submittedName>
        <fullName evidence="2">Uncharacterized protein</fullName>
    </submittedName>
</protein>
<evidence type="ECO:0000313" key="2">
    <source>
        <dbReference type="EMBL" id="ABL87208.1"/>
    </source>
</evidence>
<dbReference type="eggNOG" id="arCOG02090">
    <property type="taxonomic scope" value="Archaea"/>
</dbReference>
<reference evidence="2" key="1">
    <citation type="submission" date="2006-12" db="EMBL/GenBank/DDBJ databases">
        <title>Complete sequence of Pyrobaculum islandicum DSM 4184.</title>
        <authorList>
            <person name="Copeland A."/>
            <person name="Lucas S."/>
            <person name="Lapidus A."/>
            <person name="Barry K."/>
            <person name="Detter J.C."/>
            <person name="Glavina del Rio T."/>
            <person name="Dalin E."/>
            <person name="Tice H."/>
            <person name="Pitluck S."/>
            <person name="Meincke L."/>
            <person name="Brettin T."/>
            <person name="Bruce D."/>
            <person name="Han C."/>
            <person name="Tapia R."/>
            <person name="Gilna P."/>
            <person name="Schmutz J."/>
            <person name="Larimer F."/>
            <person name="Land M."/>
            <person name="Hauser L."/>
            <person name="Kyrpides N."/>
            <person name="Mikhailova N."/>
            <person name="Cozen A.E."/>
            <person name="Fitz-Gibbon S.T."/>
            <person name="House C.H."/>
            <person name="Saltikov C."/>
            <person name="Lowe T."/>
            <person name="Richardson P."/>
        </authorList>
    </citation>
    <scope>NUCLEOTIDE SEQUENCE [LARGE SCALE GENOMIC DNA]</scope>
    <source>
        <strain evidence="2">DSM 4184</strain>
    </source>
</reference>
<dbReference type="PANTHER" id="PTHR35902">
    <property type="entry name" value="S-LAYER DOMAIN-LIKE PROTEIN-RELATED"/>
    <property type="match status" value="1"/>
</dbReference>
<dbReference type="PANTHER" id="PTHR35902:SF6">
    <property type="entry name" value="CONSERVED WITHIN P. AEROPHILUM"/>
    <property type="match status" value="1"/>
</dbReference>
<keyword evidence="3" id="KW-1185">Reference proteome</keyword>
<name>A1RQH6_PYRIL</name>